<gene>
    <name evidence="1" type="ORF">FNH21_10690</name>
</gene>
<dbReference type="GO" id="GO:0005524">
    <property type="term" value="F:ATP binding"/>
    <property type="evidence" value="ECO:0007669"/>
    <property type="project" value="InterPro"/>
</dbReference>
<dbReference type="GO" id="GO:0004176">
    <property type="term" value="F:ATP-dependent peptidase activity"/>
    <property type="evidence" value="ECO:0007669"/>
    <property type="project" value="InterPro"/>
</dbReference>
<dbReference type="RefSeq" id="WP_152815289.1">
    <property type="nucleotide sequence ID" value="NZ_VJXX01000003.1"/>
</dbReference>
<dbReference type="InterPro" id="IPR037219">
    <property type="entry name" value="Peptidase_M41-like"/>
</dbReference>
<dbReference type="GO" id="GO:0006508">
    <property type="term" value="P:proteolysis"/>
    <property type="evidence" value="ECO:0007669"/>
    <property type="project" value="InterPro"/>
</dbReference>
<dbReference type="GO" id="GO:0004222">
    <property type="term" value="F:metalloendopeptidase activity"/>
    <property type="evidence" value="ECO:0007669"/>
    <property type="project" value="InterPro"/>
</dbReference>
<accession>A0A7X1NQT2</accession>
<organism evidence="1 2">
    <name type="scientific">Arthrobacter bussei</name>
    <dbReference type="NCBI Taxonomy" id="2594179"/>
    <lineage>
        <taxon>Bacteria</taxon>
        <taxon>Bacillati</taxon>
        <taxon>Actinomycetota</taxon>
        <taxon>Actinomycetes</taxon>
        <taxon>Micrococcales</taxon>
        <taxon>Micrococcaceae</taxon>
        <taxon>Arthrobacter</taxon>
    </lineage>
</organism>
<sequence length="184" mass="20270">MSLDQMTCPEHGWFGHFGIHEAGHATAAILLDFKFVEVSINPGHDVYRQMMLGEEVVGAGVLMPGEPVEWVAPRPEDALVYLLAGSLAEAELCGHYLPGGYEGDLKIWRLGSGRSEAQTDEVRPVLREGIERAQTLLSENRSALLRVYGMMVQRVPNDGRMHTGFDEPLLLSHDEVHSAVIAKP</sequence>
<dbReference type="SUPFAM" id="SSF140990">
    <property type="entry name" value="FtsH protease domain-like"/>
    <property type="match status" value="1"/>
</dbReference>
<protein>
    <submittedName>
        <fullName evidence="1">Uncharacterized protein</fullName>
    </submittedName>
</protein>
<proteinExistence type="predicted"/>
<dbReference type="Gene3D" id="1.20.58.760">
    <property type="entry name" value="Peptidase M41"/>
    <property type="match status" value="1"/>
</dbReference>
<dbReference type="Proteomes" id="UP000326464">
    <property type="component" value="Unassembled WGS sequence"/>
</dbReference>
<dbReference type="EMBL" id="VJXX01000003">
    <property type="protein sequence ID" value="MPY11177.1"/>
    <property type="molecule type" value="Genomic_DNA"/>
</dbReference>
<keyword evidence="2" id="KW-1185">Reference proteome</keyword>
<comment type="caution">
    <text evidence="1">The sequence shown here is derived from an EMBL/GenBank/DDBJ whole genome shotgun (WGS) entry which is preliminary data.</text>
</comment>
<reference evidence="2" key="1">
    <citation type="submission" date="2019-07" db="EMBL/GenBank/DDBJ databases">
        <title>Arthrobacter KR32 sp. nov., isolated from mountain cheese made of cows milk.</title>
        <authorList>
            <person name="Flegler A."/>
        </authorList>
    </citation>
    <scope>NUCLEOTIDE SEQUENCE [LARGE SCALE GENOMIC DNA]</scope>
    <source>
        <strain evidence="2">KR32</strain>
    </source>
</reference>
<evidence type="ECO:0000313" key="1">
    <source>
        <dbReference type="EMBL" id="MPY11177.1"/>
    </source>
</evidence>
<dbReference type="AlphaFoldDB" id="A0A7X1NQT2"/>
<dbReference type="OrthoDB" id="10002268at2"/>
<evidence type="ECO:0000313" key="2">
    <source>
        <dbReference type="Proteomes" id="UP000326464"/>
    </source>
</evidence>
<name>A0A7X1NQT2_9MICC</name>